<keyword evidence="1" id="KW-1133">Transmembrane helix</keyword>
<gene>
    <name evidence="2" type="ORF">IZO911_LOCUS19174</name>
</gene>
<feature type="transmembrane region" description="Helical" evidence="1">
    <location>
        <begin position="828"/>
        <end position="850"/>
    </location>
</feature>
<feature type="transmembrane region" description="Helical" evidence="1">
    <location>
        <begin position="1248"/>
        <end position="1274"/>
    </location>
</feature>
<keyword evidence="1" id="KW-0472">Membrane</keyword>
<name>A0A814IXV9_9BILA</name>
<keyword evidence="1" id="KW-0812">Transmembrane</keyword>
<feature type="transmembrane region" description="Helical" evidence="1">
    <location>
        <begin position="35"/>
        <end position="53"/>
    </location>
</feature>
<feature type="transmembrane region" description="Helical" evidence="1">
    <location>
        <begin position="923"/>
        <end position="941"/>
    </location>
</feature>
<proteinExistence type="predicted"/>
<feature type="transmembrane region" description="Helical" evidence="1">
    <location>
        <begin position="480"/>
        <end position="498"/>
    </location>
</feature>
<sequence length="1298" mass="148452">MNLRNRVRIIIEYNVFDTNSTDESVVRTQRWATRLYILVLSLAMMVLLFYTVLNVSAVQIEIDKPSLSTYFDLYNEYYNINCPCTQISTLYKEFLQLSYTNNQICSSEFITTEWIEFLFNNNQTTSRYAADFRATASHQFQILRELCQLSNTAIEDGLQMLYNSQLISGQLLSEDLFEAEIEADIQAFQRVTTTNFIRELTFVRSLIFGNQLLPAIETAFTIIVRSDTPGIIRSTPGINTNLFQQFNGSECGCTDFASCHMSAGFYDFDTFDTSQGIFNQNLLPPQEYFSEWYTGCWPSETLLLSNLQNFYNQTAVNKIITYINSSISSDFFLALNLSQNSSFNLNSTIESLVEELFIEEWIQQLNYTAYFHQCQPDTCIFDVNKRASVLYIFTSLLGLYGGLSVVLIFVSPYVVKFIMKQIQRRSKKLFIEQPVPNHMYESRLDWIKQLWSLIVNLNIFKSSRKNTALDQKHQRWFTRLYILSLILAVLFLTFYTWLTTESRLITIKNPSLNTVKYLQEHVSSLQCPCTDLSISYEDLIYLEPTYHQICSSEFIGSTWIEGLNEIASISAANLYSADFRFSGPIFQLLKSMCDLANDTVINALFVFGQTQLVTDNLITTELFNEQLELAIDQFISTTPNTLLRILQLIRNFTYMNQFVSGSYANFNVNYSIVQQYAKSDITLGIYNTSIPLPNGTLMNCSCANDIQCGRPAALYKGPSGARNIIFIIPGFYSKCFPVESLLPSTLQCFYSNQPCLDLIGNILNESLFHNITRLNASQSSRFTINTTINDLLEQLFIESWSSSLFYSSYFNACKPIDCSYTIITQKGALQVVTTITGLFGGLSVVLRLLIPTIGLGLIKLARKCHPIQLTDITVQQNNNPDLDRTSILKKIYSYILLLNMFETTHKKVVNEREIHLQRQATRVYFLLLSLALFILIIYTSLTYQQNNTKIQIPSLKTFENLQNLYGSTTVQCPCTKISFNSATFYQIEPTFHEICSSDFVNQIWLNILFTNYKQQNVSDNIPFTYTGTAFTYFQTLQILCDLTKQATTDARDLFLSTQFVSAYMLDYDIFNEQTTAALNSFQSTVSNNFVHTLQMLVGMTQGNGLISAYSTNWGLFLPNMTKDATIYTKARIYNECNCATSASCVQSSIPYVPGYVVGCLPLNSFLQSTFECLYNQSCINIISSYVNASIIPRILNNTNSRFNSNLLASDIVEEMFIESWSINISYKAFFQQCQPTSCSYKLIDRYNLLYVVTTILGLYGGLTVLLKIIVPFTIRRLHAVVKRNRIIHIQVMPKEERY</sequence>
<comment type="caution">
    <text evidence="2">The sequence shown here is derived from an EMBL/GenBank/DDBJ whole genome shotgun (WGS) entry which is preliminary data.</text>
</comment>
<dbReference type="EMBL" id="CAJNOE010000190">
    <property type="protein sequence ID" value="CAF1029531.1"/>
    <property type="molecule type" value="Genomic_DNA"/>
</dbReference>
<reference evidence="2" key="1">
    <citation type="submission" date="2021-02" db="EMBL/GenBank/DDBJ databases">
        <authorList>
            <person name="Nowell W R."/>
        </authorList>
    </citation>
    <scope>NUCLEOTIDE SEQUENCE</scope>
</reference>
<dbReference type="Proteomes" id="UP000663860">
    <property type="component" value="Unassembled WGS sequence"/>
</dbReference>
<evidence type="ECO:0000313" key="3">
    <source>
        <dbReference type="Proteomes" id="UP000663860"/>
    </source>
</evidence>
<accession>A0A814IXV9</accession>
<organism evidence="2 3">
    <name type="scientific">Adineta steineri</name>
    <dbReference type="NCBI Taxonomy" id="433720"/>
    <lineage>
        <taxon>Eukaryota</taxon>
        <taxon>Metazoa</taxon>
        <taxon>Spiralia</taxon>
        <taxon>Gnathifera</taxon>
        <taxon>Rotifera</taxon>
        <taxon>Eurotatoria</taxon>
        <taxon>Bdelloidea</taxon>
        <taxon>Adinetida</taxon>
        <taxon>Adinetidae</taxon>
        <taxon>Adineta</taxon>
    </lineage>
</organism>
<evidence type="ECO:0000256" key="1">
    <source>
        <dbReference type="SAM" id="Phobius"/>
    </source>
</evidence>
<evidence type="ECO:0000313" key="2">
    <source>
        <dbReference type="EMBL" id="CAF1029531.1"/>
    </source>
</evidence>
<feature type="transmembrane region" description="Helical" evidence="1">
    <location>
        <begin position="389"/>
        <end position="415"/>
    </location>
</feature>
<protein>
    <submittedName>
        <fullName evidence="2">Uncharacterized protein</fullName>
    </submittedName>
</protein>